<sequence length="268" mass="30400">MRTNVLKFFTYFLLLTAFLFVGSMSVPAQQDEIPQPEGGPEFTERIRYPVSNIILQQRYPDTIVLSGDQTENKIAVTFDDGPDPRFTPQILDVLAENNVPATFFLMGARAEAYPELVNRIMEEGHIVGNHTYWHPNLVEEDDIATLENEVTRTEDALAELIGYRTSLFRAPYGFLYNELVEKLDDLDYTVVGWTVDSLDWQEEPPEEITNNVVNNIHPGAIILMHDGAEWDSDRTNTIASLQQVITELAGQGYEFVTVPELLGIPYQK</sequence>
<dbReference type="EMBL" id="JBHUHQ010000009">
    <property type="protein sequence ID" value="MFD2043593.1"/>
    <property type="molecule type" value="Genomic_DNA"/>
</dbReference>
<keyword evidence="1" id="KW-0732">Signal</keyword>
<accession>A0ABW4VVK1</accession>
<keyword evidence="3" id="KW-0378">Hydrolase</keyword>
<proteinExistence type="predicted"/>
<dbReference type="InterPro" id="IPR011330">
    <property type="entry name" value="Glyco_hydro/deAcase_b/a-brl"/>
</dbReference>
<evidence type="ECO:0000313" key="3">
    <source>
        <dbReference type="EMBL" id="MFD2043593.1"/>
    </source>
</evidence>
<gene>
    <name evidence="3" type="ORF">ACFSJF_04795</name>
</gene>
<feature type="signal peptide" evidence="1">
    <location>
        <begin position="1"/>
        <end position="28"/>
    </location>
</feature>
<dbReference type="PANTHER" id="PTHR10587:SF125">
    <property type="entry name" value="POLYSACCHARIDE DEACETYLASE YHEN-RELATED"/>
    <property type="match status" value="1"/>
</dbReference>
<feature type="chain" id="PRO_5045182891" evidence="1">
    <location>
        <begin position="29"/>
        <end position="268"/>
    </location>
</feature>
<evidence type="ECO:0000256" key="1">
    <source>
        <dbReference type="SAM" id="SignalP"/>
    </source>
</evidence>
<dbReference type="Pfam" id="PF01522">
    <property type="entry name" value="Polysacc_deac_1"/>
    <property type="match status" value="1"/>
</dbReference>
<reference evidence="4" key="1">
    <citation type="journal article" date="2019" name="Int. J. Syst. Evol. Microbiol.">
        <title>The Global Catalogue of Microorganisms (GCM) 10K type strain sequencing project: providing services to taxonomists for standard genome sequencing and annotation.</title>
        <authorList>
            <consortium name="The Broad Institute Genomics Platform"/>
            <consortium name="The Broad Institute Genome Sequencing Center for Infectious Disease"/>
            <person name="Wu L."/>
            <person name="Ma J."/>
        </authorList>
    </citation>
    <scope>NUCLEOTIDE SEQUENCE [LARGE SCALE GENOMIC DNA]</scope>
    <source>
        <strain evidence="4">R28</strain>
    </source>
</reference>
<keyword evidence="4" id="KW-1185">Reference proteome</keyword>
<feature type="domain" description="NodB homology" evidence="2">
    <location>
        <begin position="72"/>
        <end position="256"/>
    </location>
</feature>
<dbReference type="GO" id="GO:0016787">
    <property type="term" value="F:hydrolase activity"/>
    <property type="evidence" value="ECO:0007669"/>
    <property type="project" value="UniProtKB-KW"/>
</dbReference>
<organism evidence="3 4">
    <name type="scientific">Ornithinibacillus salinisoli</name>
    <dbReference type="NCBI Taxonomy" id="1848459"/>
    <lineage>
        <taxon>Bacteria</taxon>
        <taxon>Bacillati</taxon>
        <taxon>Bacillota</taxon>
        <taxon>Bacilli</taxon>
        <taxon>Bacillales</taxon>
        <taxon>Bacillaceae</taxon>
        <taxon>Ornithinibacillus</taxon>
    </lineage>
</organism>
<dbReference type="PANTHER" id="PTHR10587">
    <property type="entry name" value="GLYCOSYL TRANSFERASE-RELATED"/>
    <property type="match status" value="1"/>
</dbReference>
<protein>
    <submittedName>
        <fullName evidence="3">Polysaccharide deacetylase family protein</fullName>
        <ecNumber evidence="3">3.-.-.-</ecNumber>
    </submittedName>
</protein>
<dbReference type="InterPro" id="IPR002509">
    <property type="entry name" value="NODB_dom"/>
</dbReference>
<evidence type="ECO:0000313" key="4">
    <source>
        <dbReference type="Proteomes" id="UP001597383"/>
    </source>
</evidence>
<dbReference type="InterPro" id="IPR050248">
    <property type="entry name" value="Polysacc_deacetylase_ArnD"/>
</dbReference>
<dbReference type="SUPFAM" id="SSF88713">
    <property type="entry name" value="Glycoside hydrolase/deacetylase"/>
    <property type="match status" value="1"/>
</dbReference>
<name>A0ABW4VVK1_9BACI</name>
<comment type="caution">
    <text evidence="3">The sequence shown here is derived from an EMBL/GenBank/DDBJ whole genome shotgun (WGS) entry which is preliminary data.</text>
</comment>
<evidence type="ECO:0000259" key="2">
    <source>
        <dbReference type="PROSITE" id="PS51677"/>
    </source>
</evidence>
<dbReference type="EC" id="3.-.-.-" evidence="3"/>
<dbReference type="CDD" id="cd10917">
    <property type="entry name" value="CE4_NodB_like_6s_7s"/>
    <property type="match status" value="1"/>
</dbReference>
<dbReference type="Gene3D" id="3.20.20.370">
    <property type="entry name" value="Glycoside hydrolase/deacetylase"/>
    <property type="match status" value="1"/>
</dbReference>
<dbReference type="Proteomes" id="UP001597383">
    <property type="component" value="Unassembled WGS sequence"/>
</dbReference>
<dbReference type="RefSeq" id="WP_377555319.1">
    <property type="nucleotide sequence ID" value="NZ_JBHUHQ010000009.1"/>
</dbReference>
<dbReference type="PROSITE" id="PS51677">
    <property type="entry name" value="NODB"/>
    <property type="match status" value="1"/>
</dbReference>